<sequence>MASDDMDWLCDTDQQEDLDQVDEAFQESSSQHQNTPDFEAWAKKLAKEMQENVWNASLSYQKEPEGPADEPPSAHEPLQQQMGLDSPTDKPLFPSGPLELLEEQREADHSEDKATQPKRRRPTGTPDNQPLQPLAKKHKIESAVSNRPILPRLLSPPSTPAPPFEHQTLAVLNQPVQPQGAFPVPQTPVTMTPQQLQHHHYMEDLAMMDGLVMEISRINEAIQTIAGRKPCLPGAQFPGGRLGSSQEIRITRKALRNALTEIRGLVR</sequence>
<feature type="compositionally biased region" description="Basic and acidic residues" evidence="1">
    <location>
        <begin position="102"/>
        <end position="115"/>
    </location>
</feature>
<dbReference type="EMBL" id="JAADJG010000720">
    <property type="protein sequence ID" value="KAF4438667.1"/>
    <property type="molecule type" value="Genomic_DNA"/>
</dbReference>
<reference evidence="2" key="1">
    <citation type="submission" date="2020-01" db="EMBL/GenBank/DDBJ databases">
        <title>Identification and distribution of gene clusters putatively required for synthesis of sphingolipid metabolism inhibitors in phylogenetically diverse species of the filamentous fungus Fusarium.</title>
        <authorList>
            <person name="Kim H.-S."/>
            <person name="Busman M."/>
            <person name="Brown D.W."/>
            <person name="Divon H."/>
            <person name="Uhlig S."/>
            <person name="Proctor R.H."/>
        </authorList>
    </citation>
    <scope>NUCLEOTIDE SEQUENCE</scope>
    <source>
        <strain evidence="2">NRRL 53441</strain>
    </source>
</reference>
<evidence type="ECO:0000313" key="3">
    <source>
        <dbReference type="Proteomes" id="UP000605986"/>
    </source>
</evidence>
<feature type="compositionally biased region" description="Polar residues" evidence="1">
    <location>
        <begin position="26"/>
        <end position="36"/>
    </location>
</feature>
<keyword evidence="3" id="KW-1185">Reference proteome</keyword>
<proteinExistence type="predicted"/>
<gene>
    <name evidence="2" type="ORF">F53441_12740</name>
</gene>
<feature type="compositionally biased region" description="Acidic residues" evidence="1">
    <location>
        <begin position="1"/>
        <end position="25"/>
    </location>
</feature>
<organism evidence="2 3">
    <name type="scientific">Fusarium austroafricanum</name>
    <dbReference type="NCBI Taxonomy" id="2364996"/>
    <lineage>
        <taxon>Eukaryota</taxon>
        <taxon>Fungi</taxon>
        <taxon>Dikarya</taxon>
        <taxon>Ascomycota</taxon>
        <taxon>Pezizomycotina</taxon>
        <taxon>Sordariomycetes</taxon>
        <taxon>Hypocreomycetidae</taxon>
        <taxon>Hypocreales</taxon>
        <taxon>Nectriaceae</taxon>
        <taxon>Fusarium</taxon>
        <taxon>Fusarium concolor species complex</taxon>
    </lineage>
</organism>
<feature type="region of interest" description="Disordered" evidence="1">
    <location>
        <begin position="1"/>
        <end position="41"/>
    </location>
</feature>
<feature type="region of interest" description="Disordered" evidence="1">
    <location>
        <begin position="55"/>
        <end position="137"/>
    </location>
</feature>
<protein>
    <submittedName>
        <fullName evidence="2">Uncharacterized protein</fullName>
    </submittedName>
</protein>
<dbReference type="Proteomes" id="UP000605986">
    <property type="component" value="Unassembled WGS sequence"/>
</dbReference>
<evidence type="ECO:0000313" key="2">
    <source>
        <dbReference type="EMBL" id="KAF4438667.1"/>
    </source>
</evidence>
<evidence type="ECO:0000256" key="1">
    <source>
        <dbReference type="SAM" id="MobiDB-lite"/>
    </source>
</evidence>
<comment type="caution">
    <text evidence="2">The sequence shown here is derived from an EMBL/GenBank/DDBJ whole genome shotgun (WGS) entry which is preliminary data.</text>
</comment>
<name>A0A8H4JTE3_9HYPO</name>
<accession>A0A8H4JTE3</accession>
<dbReference type="AlphaFoldDB" id="A0A8H4JTE3"/>